<evidence type="ECO:0000256" key="5">
    <source>
        <dbReference type="ARBA" id="ARBA00022705"/>
    </source>
</evidence>
<evidence type="ECO:0000256" key="1">
    <source>
        <dbReference type="ARBA" id="ARBA00012417"/>
    </source>
</evidence>
<name>A0AAV4LE34_9BACL</name>
<dbReference type="Pfam" id="PF13177">
    <property type="entry name" value="DNA_pol3_delta2"/>
    <property type="match status" value="1"/>
</dbReference>
<dbReference type="RefSeq" id="WP_282199166.1">
    <property type="nucleotide sequence ID" value="NZ_BOQE01000001.1"/>
</dbReference>
<dbReference type="GO" id="GO:0003677">
    <property type="term" value="F:DNA binding"/>
    <property type="evidence" value="ECO:0007669"/>
    <property type="project" value="InterPro"/>
</dbReference>
<evidence type="ECO:0000313" key="10">
    <source>
        <dbReference type="Proteomes" id="UP001057291"/>
    </source>
</evidence>
<protein>
    <recommendedName>
        <fullName evidence="2">DNA polymerase III subunit delta'</fullName>
        <ecNumber evidence="1">2.7.7.7</ecNumber>
    </recommendedName>
</protein>
<organism evidence="9 10">
    <name type="scientific">Collibacillus ludicampi</name>
    <dbReference type="NCBI Taxonomy" id="2771369"/>
    <lineage>
        <taxon>Bacteria</taxon>
        <taxon>Bacillati</taxon>
        <taxon>Bacillota</taxon>
        <taxon>Bacilli</taxon>
        <taxon>Bacillales</taxon>
        <taxon>Alicyclobacillaceae</taxon>
        <taxon>Collibacillus</taxon>
    </lineage>
</organism>
<dbReference type="PANTHER" id="PTHR11669">
    <property type="entry name" value="REPLICATION FACTOR C / DNA POLYMERASE III GAMMA-TAU SUBUNIT"/>
    <property type="match status" value="1"/>
</dbReference>
<comment type="caution">
    <text evidence="9">The sequence shown here is derived from an EMBL/GenBank/DDBJ whole genome shotgun (WGS) entry which is preliminary data.</text>
</comment>
<dbReference type="GO" id="GO:0003887">
    <property type="term" value="F:DNA-directed DNA polymerase activity"/>
    <property type="evidence" value="ECO:0007669"/>
    <property type="project" value="UniProtKB-KW"/>
</dbReference>
<accession>A0AAV4LE34</accession>
<dbReference type="GO" id="GO:0008408">
    <property type="term" value="F:3'-5' exonuclease activity"/>
    <property type="evidence" value="ECO:0007669"/>
    <property type="project" value="InterPro"/>
</dbReference>
<dbReference type="AlphaFoldDB" id="A0AAV4LE34"/>
<evidence type="ECO:0000256" key="4">
    <source>
        <dbReference type="ARBA" id="ARBA00022695"/>
    </source>
</evidence>
<keyword evidence="5" id="KW-0235">DNA replication</keyword>
<dbReference type="GO" id="GO:0009360">
    <property type="term" value="C:DNA polymerase III complex"/>
    <property type="evidence" value="ECO:0007669"/>
    <property type="project" value="InterPro"/>
</dbReference>
<dbReference type="GO" id="GO:0006261">
    <property type="term" value="P:DNA-templated DNA replication"/>
    <property type="evidence" value="ECO:0007669"/>
    <property type="project" value="TreeGrafter"/>
</dbReference>
<keyword evidence="4" id="KW-0548">Nucleotidyltransferase</keyword>
<dbReference type="InterPro" id="IPR027417">
    <property type="entry name" value="P-loop_NTPase"/>
</dbReference>
<evidence type="ECO:0000256" key="7">
    <source>
        <dbReference type="ARBA" id="ARBA00049244"/>
    </source>
</evidence>
<dbReference type="SUPFAM" id="SSF48019">
    <property type="entry name" value="post-AAA+ oligomerization domain-like"/>
    <property type="match status" value="1"/>
</dbReference>
<evidence type="ECO:0000259" key="8">
    <source>
        <dbReference type="Pfam" id="PF09115"/>
    </source>
</evidence>
<dbReference type="SUPFAM" id="SSF52540">
    <property type="entry name" value="P-loop containing nucleoside triphosphate hydrolases"/>
    <property type="match status" value="1"/>
</dbReference>
<evidence type="ECO:0000313" key="9">
    <source>
        <dbReference type="EMBL" id="GIM46013.1"/>
    </source>
</evidence>
<dbReference type="NCBIfam" id="TIGR00678">
    <property type="entry name" value="holB"/>
    <property type="match status" value="1"/>
</dbReference>
<comment type="catalytic activity">
    <reaction evidence="7">
        <text>DNA(n) + a 2'-deoxyribonucleoside 5'-triphosphate = DNA(n+1) + diphosphate</text>
        <dbReference type="Rhea" id="RHEA:22508"/>
        <dbReference type="Rhea" id="RHEA-COMP:17339"/>
        <dbReference type="Rhea" id="RHEA-COMP:17340"/>
        <dbReference type="ChEBI" id="CHEBI:33019"/>
        <dbReference type="ChEBI" id="CHEBI:61560"/>
        <dbReference type="ChEBI" id="CHEBI:173112"/>
        <dbReference type="EC" id="2.7.7.7"/>
    </reaction>
</comment>
<keyword evidence="6" id="KW-0239">DNA-directed DNA polymerase</keyword>
<dbReference type="EMBL" id="BOQE01000001">
    <property type="protein sequence ID" value="GIM46013.1"/>
    <property type="molecule type" value="Genomic_DNA"/>
</dbReference>
<dbReference type="EC" id="2.7.7.7" evidence="1"/>
<dbReference type="FunFam" id="3.40.50.300:FF:001255">
    <property type="entry name" value="DNA polymerase III subunit delta"/>
    <property type="match status" value="1"/>
</dbReference>
<gene>
    <name evidence="9" type="primary">holB</name>
    <name evidence="9" type="ORF">DNHGIG_15620</name>
</gene>
<evidence type="ECO:0000256" key="2">
    <source>
        <dbReference type="ARBA" id="ARBA00014363"/>
    </source>
</evidence>
<dbReference type="Gene3D" id="1.20.272.10">
    <property type="match status" value="1"/>
</dbReference>
<dbReference type="PANTHER" id="PTHR11669:SF8">
    <property type="entry name" value="DNA POLYMERASE III SUBUNIT DELTA"/>
    <property type="match status" value="1"/>
</dbReference>
<dbReference type="InterPro" id="IPR004622">
    <property type="entry name" value="DNA_pol_HolB"/>
</dbReference>
<keyword evidence="3" id="KW-0808">Transferase</keyword>
<dbReference type="InterPro" id="IPR015199">
    <property type="entry name" value="DNA_pol_III_delta_C"/>
</dbReference>
<evidence type="ECO:0000256" key="6">
    <source>
        <dbReference type="ARBA" id="ARBA00022932"/>
    </source>
</evidence>
<reference evidence="9" key="1">
    <citation type="journal article" date="2023" name="Int. J. Syst. Evol. Microbiol.">
        <title>Collibacillus ludicampi gen. nov., sp. nov., a new soil bacterium of the family Alicyclobacillaceae.</title>
        <authorList>
            <person name="Jojima T."/>
            <person name="Ioku Y."/>
            <person name="Fukuta Y."/>
            <person name="Shirasaka N."/>
            <person name="Matsumura Y."/>
            <person name="Mori M."/>
        </authorList>
    </citation>
    <scope>NUCLEOTIDE SEQUENCE</scope>
    <source>
        <strain evidence="9">TP075</strain>
    </source>
</reference>
<dbReference type="InterPro" id="IPR050238">
    <property type="entry name" value="DNA_Rep/Repair_Clamp_Loader"/>
</dbReference>
<evidence type="ECO:0000256" key="3">
    <source>
        <dbReference type="ARBA" id="ARBA00022679"/>
    </source>
</evidence>
<sequence length="325" mass="36461">MGDWPVEGTAAHLLERSWRNGYLMHAYLFLGPEGSGQEETADHFAKMILCTNRDSAPCGHCVHCRRIASGNHPDLIHIEPDGQAIKIGQIRELQRAFSLKSIESLYKVYIVHQADQMTAEAANALLKFLEEPATPVIAILLATNRARILPTILSRCQIVSFDRMPIEGIERQLMRTGVSQEVARMLAKITGSVGTSAEWAGSERFAEVLSLVIQLSEELAFQQGNPLLTIQEKIVKPGWTQQEIDVFLTCLAWWFRDVMFVKLGLSDVLAFATQLERLQSQAAHFQSEAIIHLIDTVLMTKKRLQGHVNQQLALENMVLRLQGVR</sequence>
<keyword evidence="10" id="KW-1185">Reference proteome</keyword>
<proteinExistence type="predicted"/>
<dbReference type="Gene3D" id="3.40.50.300">
    <property type="entry name" value="P-loop containing nucleotide triphosphate hydrolases"/>
    <property type="match status" value="1"/>
</dbReference>
<dbReference type="Pfam" id="PF09115">
    <property type="entry name" value="DNApol3-delta_C"/>
    <property type="match status" value="1"/>
</dbReference>
<feature type="domain" description="DNA polymerase III delta subunit C-terminal" evidence="8">
    <location>
        <begin position="237"/>
        <end position="321"/>
    </location>
</feature>
<dbReference type="InterPro" id="IPR008921">
    <property type="entry name" value="DNA_pol3_clamp-load_cplx_C"/>
</dbReference>
<dbReference type="Proteomes" id="UP001057291">
    <property type="component" value="Unassembled WGS sequence"/>
</dbReference>